<dbReference type="EMBL" id="CP019344">
    <property type="protein sequence ID" value="ARN77529.1"/>
    <property type="molecule type" value="Genomic_DNA"/>
</dbReference>
<accession>A0A1W6MJ86</accession>
<evidence type="ECO:0000256" key="5">
    <source>
        <dbReference type="SAM" id="SignalP"/>
    </source>
</evidence>
<keyword evidence="8" id="KW-1185">Reference proteome</keyword>
<evidence type="ECO:0000256" key="3">
    <source>
        <dbReference type="ARBA" id="ARBA00023012"/>
    </source>
</evidence>
<dbReference type="Gene3D" id="1.20.5.1930">
    <property type="match status" value="1"/>
</dbReference>
<evidence type="ECO:0000259" key="6">
    <source>
        <dbReference type="SMART" id="SM00387"/>
    </source>
</evidence>
<gene>
    <name evidence="7" type="ORF">BST97_05755</name>
</gene>
<dbReference type="InterPro" id="IPR011990">
    <property type="entry name" value="TPR-like_helical_dom_sf"/>
</dbReference>
<feature type="signal peptide" evidence="5">
    <location>
        <begin position="1"/>
        <end position="19"/>
    </location>
</feature>
<sequence>MKNVFCVLSLLLTFLTLHAQDHPLQSQIDSLNLKIESQKGAQQLQAIKQLAKIYSDPVNPKLDSLTLRGLQIARELGDMNTAASMATKQIAFKFRILNRPELAVPTFEDFYPQLVKVSNDSTKAQFLLESAHLFAFSPMPEKSLDLSNEGLEIDGATIFQKGSFHHAKALALSNSGQFAIASDQAQKALKLFDDEHITEKIEIRGLLSTLYSRIGLNDLAIEENNAAIKMARELDNPRLLLSFYFNQATNYLHKNDHSNRIESLKKSLYHARRLPDPSIIEPRILGATIHAHLDADQLETALRYHDTLQSRPPFYIEGPNAGGYQLVLGKFAFAKADYQTAIEKFEKARPAIMSSPDYYDKIEFLTALKKIYKAAGKYRNQAVVADELATIKDSILNVQRTQGLTFYQTKYEQSKRDATIAAQRDEISYLDAQKRIRDLWLLLGAVGLITIFGIVFFIRHRKTQKEKQKLQRAFTQDLIQSIESERRRISSQLHDSVGQSLLVLKNNMKQDGNQKDVALMEQTIDEVRNMSHKMHPYQFGELGLMASIDQLVAQLNESSNIFYTFEDQTNGTTVDPDRGILMYRMLQESLQNVEKHSHAAACKVTATTMGQTLSITVTDNGNGFDVAAAGMKTLGLQTLEERATMIGAQLTIDSELNKGTTVTIKAPHHV</sequence>
<keyword evidence="4" id="KW-1133">Transmembrane helix</keyword>
<dbReference type="Gene3D" id="3.30.565.10">
    <property type="entry name" value="Histidine kinase-like ATPase, C-terminal domain"/>
    <property type="match status" value="1"/>
</dbReference>
<evidence type="ECO:0000313" key="8">
    <source>
        <dbReference type="Proteomes" id="UP000193431"/>
    </source>
</evidence>
<dbReference type="AlphaFoldDB" id="A0A1W6MJ86"/>
<dbReference type="OrthoDB" id="9760839at2"/>
<dbReference type="GO" id="GO:0016301">
    <property type="term" value="F:kinase activity"/>
    <property type="evidence" value="ECO:0007669"/>
    <property type="project" value="UniProtKB-KW"/>
</dbReference>
<protein>
    <recommendedName>
        <fullName evidence="6">Histidine kinase/HSP90-like ATPase domain-containing protein</fullName>
    </recommendedName>
</protein>
<keyword evidence="1" id="KW-0808">Transferase</keyword>
<dbReference type="SUPFAM" id="SSF55874">
    <property type="entry name" value="ATPase domain of HSP90 chaperone/DNA topoisomerase II/histidine kinase"/>
    <property type="match status" value="1"/>
</dbReference>
<name>A0A1W6MJ86_9FLAO</name>
<organism evidence="7 8">
    <name type="scientific">Nonlabens spongiae</name>
    <dbReference type="NCBI Taxonomy" id="331648"/>
    <lineage>
        <taxon>Bacteria</taxon>
        <taxon>Pseudomonadati</taxon>
        <taxon>Bacteroidota</taxon>
        <taxon>Flavobacteriia</taxon>
        <taxon>Flavobacteriales</taxon>
        <taxon>Flavobacteriaceae</taxon>
        <taxon>Nonlabens</taxon>
    </lineage>
</organism>
<feature type="transmembrane region" description="Helical" evidence="4">
    <location>
        <begin position="439"/>
        <end position="458"/>
    </location>
</feature>
<feature type="domain" description="Histidine kinase/HSP90-like ATPase" evidence="6">
    <location>
        <begin position="577"/>
        <end position="670"/>
    </location>
</feature>
<keyword evidence="4" id="KW-0812">Transmembrane</keyword>
<dbReference type="PANTHER" id="PTHR24421">
    <property type="entry name" value="NITRATE/NITRITE SENSOR PROTEIN NARX-RELATED"/>
    <property type="match status" value="1"/>
</dbReference>
<dbReference type="InterPro" id="IPR003594">
    <property type="entry name" value="HATPase_dom"/>
</dbReference>
<dbReference type="InterPro" id="IPR050482">
    <property type="entry name" value="Sensor_HK_TwoCompSys"/>
</dbReference>
<keyword evidence="3" id="KW-0902">Two-component regulatory system</keyword>
<evidence type="ECO:0000256" key="2">
    <source>
        <dbReference type="ARBA" id="ARBA00022777"/>
    </source>
</evidence>
<proteinExistence type="predicted"/>
<evidence type="ECO:0000313" key="7">
    <source>
        <dbReference type="EMBL" id="ARN77529.1"/>
    </source>
</evidence>
<dbReference type="SUPFAM" id="SSF48452">
    <property type="entry name" value="TPR-like"/>
    <property type="match status" value="1"/>
</dbReference>
<evidence type="ECO:0000256" key="4">
    <source>
        <dbReference type="SAM" id="Phobius"/>
    </source>
</evidence>
<keyword evidence="2" id="KW-0418">Kinase</keyword>
<feature type="chain" id="PRO_5012190637" description="Histidine kinase/HSP90-like ATPase domain-containing protein" evidence="5">
    <location>
        <begin position="20"/>
        <end position="670"/>
    </location>
</feature>
<dbReference type="InterPro" id="IPR036890">
    <property type="entry name" value="HATPase_C_sf"/>
</dbReference>
<dbReference type="GO" id="GO:0000160">
    <property type="term" value="P:phosphorelay signal transduction system"/>
    <property type="evidence" value="ECO:0007669"/>
    <property type="project" value="UniProtKB-KW"/>
</dbReference>
<keyword evidence="5" id="KW-0732">Signal</keyword>
<dbReference type="STRING" id="331648.BST97_05755"/>
<dbReference type="Proteomes" id="UP000193431">
    <property type="component" value="Chromosome"/>
</dbReference>
<dbReference type="Pfam" id="PF02518">
    <property type="entry name" value="HATPase_c"/>
    <property type="match status" value="1"/>
</dbReference>
<dbReference type="CDD" id="cd16917">
    <property type="entry name" value="HATPase_UhpB-NarQ-NarX-like"/>
    <property type="match status" value="1"/>
</dbReference>
<evidence type="ECO:0000256" key="1">
    <source>
        <dbReference type="ARBA" id="ARBA00022679"/>
    </source>
</evidence>
<dbReference type="Gene3D" id="1.25.40.10">
    <property type="entry name" value="Tetratricopeptide repeat domain"/>
    <property type="match status" value="1"/>
</dbReference>
<keyword evidence="4" id="KW-0472">Membrane</keyword>
<reference evidence="7 8" key="1">
    <citation type="submission" date="2016-11" db="EMBL/GenBank/DDBJ databases">
        <title>Trade-off between light-utilization and light-protection in marine flavobacteria.</title>
        <authorList>
            <person name="Kumagai Y."/>
        </authorList>
    </citation>
    <scope>NUCLEOTIDE SEQUENCE [LARGE SCALE GENOMIC DNA]</scope>
    <source>
        <strain evidence="7 8">JCM 13191</strain>
    </source>
</reference>
<dbReference type="SMART" id="SM00387">
    <property type="entry name" value="HATPase_c"/>
    <property type="match status" value="1"/>
</dbReference>